<name>A0A382E2T5_9ZZZZ</name>
<reference evidence="1" key="1">
    <citation type="submission" date="2018-05" db="EMBL/GenBank/DDBJ databases">
        <authorList>
            <person name="Lanie J.A."/>
            <person name="Ng W.-L."/>
            <person name="Kazmierczak K.M."/>
            <person name="Andrzejewski T.M."/>
            <person name="Davidsen T.M."/>
            <person name="Wayne K.J."/>
            <person name="Tettelin H."/>
            <person name="Glass J.I."/>
            <person name="Rusch D."/>
            <person name="Podicherti R."/>
            <person name="Tsui H.-C.T."/>
            <person name="Winkler M.E."/>
        </authorList>
    </citation>
    <scope>NUCLEOTIDE SEQUENCE</scope>
</reference>
<dbReference type="EMBL" id="UINC01042303">
    <property type="protein sequence ID" value="SVB44749.1"/>
    <property type="molecule type" value="Genomic_DNA"/>
</dbReference>
<gene>
    <name evidence="1" type="ORF">METZ01_LOCUS197603</name>
</gene>
<evidence type="ECO:0000313" key="1">
    <source>
        <dbReference type="EMBL" id="SVB44749.1"/>
    </source>
</evidence>
<proteinExistence type="predicted"/>
<accession>A0A382E2T5</accession>
<protein>
    <submittedName>
        <fullName evidence="1">Uncharacterized protein</fullName>
    </submittedName>
</protein>
<dbReference type="AlphaFoldDB" id="A0A382E2T5"/>
<sequence>MIMLFPKACSNPRFVLTLESNALGSSYRKNRLELDRELKFFKKEMDEFTNKDKFEKFNLVDCKFLKSFFILSSNSF</sequence>
<organism evidence="1">
    <name type="scientific">marine metagenome</name>
    <dbReference type="NCBI Taxonomy" id="408172"/>
    <lineage>
        <taxon>unclassified sequences</taxon>
        <taxon>metagenomes</taxon>
        <taxon>ecological metagenomes</taxon>
    </lineage>
</organism>